<protein>
    <submittedName>
        <fullName evidence="2">Uncharacterized protein</fullName>
    </submittedName>
</protein>
<reference evidence="2 3" key="1">
    <citation type="journal article" date="2018" name="Mol. Genet. Genomics">
        <title>The red deer Cervus elaphus genome CerEla1.0: sequencing, annotating, genes, and chromosomes.</title>
        <authorList>
            <person name="Bana N.A."/>
            <person name="Nyiri A."/>
            <person name="Nagy J."/>
            <person name="Frank K."/>
            <person name="Nagy T."/>
            <person name="Steger V."/>
            <person name="Schiller M."/>
            <person name="Lakatos P."/>
            <person name="Sugar L."/>
            <person name="Horn P."/>
            <person name="Barta E."/>
            <person name="Orosz L."/>
        </authorList>
    </citation>
    <scope>NUCLEOTIDE SEQUENCE [LARGE SCALE GENOMIC DNA]</scope>
    <source>
        <strain evidence="2">Hungarian</strain>
    </source>
</reference>
<accession>A0A212CV40</accession>
<sequence>MESEEYSSLKVPIQMATQYSSFCKNEPQDPQESKSLFVPEESTERKLTEGKSPPIERCSENLQDKLVADASGAGNRKRSGSSRSGGGLGLCPWDSQTGSAPSMTSVWAKQGLRRSVPRPSTRDAGIRQGCEGPGFRLTYSPVSSPVAPLTFCPATLRLAAALLSHLHRHRGSGLQRAKSTGLRPQWPAQFLTEQEQWKEGR</sequence>
<keyword evidence="3" id="KW-1185">Reference proteome</keyword>
<dbReference type="EMBL" id="MKHE01000012">
    <property type="protein sequence ID" value="OWK09724.1"/>
    <property type="molecule type" value="Genomic_DNA"/>
</dbReference>
<comment type="caution">
    <text evidence="2">The sequence shown here is derived from an EMBL/GenBank/DDBJ whole genome shotgun (WGS) entry which is preliminary data.</text>
</comment>
<feature type="region of interest" description="Disordered" evidence="1">
    <location>
        <begin position="105"/>
        <end position="129"/>
    </location>
</feature>
<feature type="region of interest" description="Disordered" evidence="1">
    <location>
        <begin position="21"/>
        <end position="91"/>
    </location>
</feature>
<name>A0A212CV40_CEREH</name>
<feature type="compositionally biased region" description="Basic and acidic residues" evidence="1">
    <location>
        <begin position="57"/>
        <end position="67"/>
    </location>
</feature>
<feature type="compositionally biased region" description="Polar residues" evidence="1">
    <location>
        <begin position="21"/>
        <end position="34"/>
    </location>
</feature>
<organism evidence="2 3">
    <name type="scientific">Cervus elaphus hippelaphus</name>
    <name type="common">European red deer</name>
    <dbReference type="NCBI Taxonomy" id="46360"/>
    <lineage>
        <taxon>Eukaryota</taxon>
        <taxon>Metazoa</taxon>
        <taxon>Chordata</taxon>
        <taxon>Craniata</taxon>
        <taxon>Vertebrata</taxon>
        <taxon>Euteleostomi</taxon>
        <taxon>Mammalia</taxon>
        <taxon>Eutheria</taxon>
        <taxon>Laurasiatheria</taxon>
        <taxon>Artiodactyla</taxon>
        <taxon>Ruminantia</taxon>
        <taxon>Pecora</taxon>
        <taxon>Cervidae</taxon>
        <taxon>Cervinae</taxon>
        <taxon>Cervus</taxon>
    </lineage>
</organism>
<gene>
    <name evidence="2" type="ORF">Celaphus_00006678</name>
</gene>
<feature type="non-terminal residue" evidence="2">
    <location>
        <position position="201"/>
    </location>
</feature>
<evidence type="ECO:0000313" key="2">
    <source>
        <dbReference type="EMBL" id="OWK09724.1"/>
    </source>
</evidence>
<proteinExistence type="predicted"/>
<evidence type="ECO:0000256" key="1">
    <source>
        <dbReference type="SAM" id="MobiDB-lite"/>
    </source>
</evidence>
<evidence type="ECO:0000313" key="3">
    <source>
        <dbReference type="Proteomes" id="UP000242450"/>
    </source>
</evidence>
<dbReference type="Proteomes" id="UP000242450">
    <property type="component" value="Chromosome 12"/>
</dbReference>
<dbReference type="AlphaFoldDB" id="A0A212CV40"/>